<keyword evidence="2 5" id="KW-0545">Nucleotide biosynthesis</keyword>
<gene>
    <name evidence="5" type="primary">adk</name>
    <name evidence="8" type="ORF">DVJ83_00775</name>
</gene>
<keyword evidence="5 7" id="KW-0067">ATP-binding</keyword>
<dbReference type="Pfam" id="PF00406">
    <property type="entry name" value="ADK"/>
    <property type="match status" value="1"/>
</dbReference>
<feature type="binding site" evidence="5">
    <location>
        <position position="182"/>
    </location>
    <ligand>
        <name>ATP</name>
        <dbReference type="ChEBI" id="CHEBI:30616"/>
    </ligand>
</feature>
<feature type="binding site" evidence="5">
    <location>
        <begin position="15"/>
        <end position="20"/>
    </location>
    <ligand>
        <name>ATP</name>
        <dbReference type="ChEBI" id="CHEBI:30616"/>
    </ligand>
</feature>
<feature type="binding site" evidence="5">
    <location>
        <position position="143"/>
    </location>
    <ligand>
        <name>AMP</name>
        <dbReference type="ChEBI" id="CHEBI:456215"/>
    </ligand>
</feature>
<organism evidence="8 9">
    <name type="scientific">Deinococcus wulumuqiensis</name>
    <dbReference type="NCBI Taxonomy" id="980427"/>
    <lineage>
        <taxon>Bacteria</taxon>
        <taxon>Thermotogati</taxon>
        <taxon>Deinococcota</taxon>
        <taxon>Deinococci</taxon>
        <taxon>Deinococcales</taxon>
        <taxon>Deinococcaceae</taxon>
        <taxon>Deinococcus</taxon>
    </lineage>
</organism>
<dbReference type="InterPro" id="IPR000850">
    <property type="entry name" value="Adenylat/UMP-CMP_kin"/>
</dbReference>
<protein>
    <recommendedName>
        <fullName evidence="5 7">Adenylate kinase</fullName>
        <shortName evidence="5">AK</shortName>
        <ecNumber evidence="5 7">2.7.4.3</ecNumber>
    </recommendedName>
    <alternativeName>
        <fullName evidence="5">ATP-AMP transphosphorylase</fullName>
    </alternativeName>
    <alternativeName>
        <fullName evidence="5">ATP:AMP phosphotransferase</fullName>
    </alternativeName>
    <alternativeName>
        <fullName evidence="5">Adenylate monophosphate kinase</fullName>
    </alternativeName>
</protein>
<comment type="catalytic activity">
    <reaction evidence="5 7">
        <text>AMP + ATP = 2 ADP</text>
        <dbReference type="Rhea" id="RHEA:12973"/>
        <dbReference type="ChEBI" id="CHEBI:30616"/>
        <dbReference type="ChEBI" id="CHEBI:456215"/>
        <dbReference type="ChEBI" id="CHEBI:456216"/>
        <dbReference type="EC" id="2.7.4.3"/>
    </reaction>
</comment>
<evidence type="ECO:0000256" key="6">
    <source>
        <dbReference type="RuleBase" id="RU003330"/>
    </source>
</evidence>
<dbReference type="NCBIfam" id="NF011105">
    <property type="entry name" value="PRK14532.1"/>
    <property type="match status" value="1"/>
</dbReference>
<dbReference type="Gene3D" id="3.40.50.300">
    <property type="entry name" value="P-loop containing nucleotide triphosphate hydrolases"/>
    <property type="match status" value="1"/>
</dbReference>
<keyword evidence="5" id="KW-0963">Cytoplasm</keyword>
<comment type="function">
    <text evidence="5">Catalyzes the reversible transfer of the terminal phosphate group between ATP and AMP. Plays an important role in cellular energy homeostasis and in adenine nucleotide metabolism.</text>
</comment>
<feature type="binding site" evidence="5">
    <location>
        <position position="96"/>
    </location>
    <ligand>
        <name>AMP</name>
        <dbReference type="ChEBI" id="CHEBI:456215"/>
    </ligand>
</feature>
<dbReference type="HAMAP" id="MF_00235">
    <property type="entry name" value="Adenylate_kinase_Adk"/>
    <property type="match status" value="1"/>
</dbReference>
<evidence type="ECO:0000256" key="1">
    <source>
        <dbReference type="ARBA" id="ARBA00022679"/>
    </source>
</evidence>
<comment type="similarity">
    <text evidence="5 6">Belongs to the adenylate kinase family.</text>
</comment>
<keyword evidence="3 5" id="KW-0547">Nucleotide-binding</keyword>
<feature type="binding site" evidence="5">
    <location>
        <position position="36"/>
    </location>
    <ligand>
        <name>AMP</name>
        <dbReference type="ChEBI" id="CHEBI:456215"/>
    </ligand>
</feature>
<dbReference type="SUPFAM" id="SSF52540">
    <property type="entry name" value="P-loop containing nucleoside triphosphate hydrolases"/>
    <property type="match status" value="1"/>
</dbReference>
<dbReference type="NCBIfam" id="NF011100">
    <property type="entry name" value="PRK14527.1"/>
    <property type="match status" value="1"/>
</dbReference>
<comment type="domain">
    <text evidence="5">Consists of three domains, a large central CORE domain and two small peripheral domains, NMPbind and LID, which undergo movements during catalysis. The LID domain closes over the site of phosphoryl transfer upon ATP binding. Assembling and dissambling the active center during each catalytic cycle provides an effective means to prevent ATP hydrolysis.</text>
</comment>
<accession>A0A345IE20</accession>
<dbReference type="GO" id="GO:0005737">
    <property type="term" value="C:cytoplasm"/>
    <property type="evidence" value="ECO:0007669"/>
    <property type="project" value="UniProtKB-SubCell"/>
</dbReference>
<feature type="binding site" evidence="5">
    <location>
        <position position="131"/>
    </location>
    <ligand>
        <name>ATP</name>
        <dbReference type="ChEBI" id="CHEBI:30616"/>
    </ligand>
</feature>
<evidence type="ECO:0000256" key="2">
    <source>
        <dbReference type="ARBA" id="ARBA00022727"/>
    </source>
</evidence>
<dbReference type="PANTHER" id="PTHR23359">
    <property type="entry name" value="NUCLEOTIDE KINASE"/>
    <property type="match status" value="1"/>
</dbReference>
<evidence type="ECO:0000313" key="8">
    <source>
        <dbReference type="EMBL" id="AXG97942.1"/>
    </source>
</evidence>
<evidence type="ECO:0000256" key="7">
    <source>
        <dbReference type="RuleBase" id="RU003331"/>
    </source>
</evidence>
<feature type="binding site" evidence="5">
    <location>
        <position position="41"/>
    </location>
    <ligand>
        <name>AMP</name>
        <dbReference type="ChEBI" id="CHEBI:456215"/>
    </ligand>
</feature>
<dbReference type="EC" id="2.7.4.3" evidence="5 7"/>
<feature type="binding site" evidence="5">
    <location>
        <begin position="89"/>
        <end position="92"/>
    </location>
    <ligand>
        <name>AMP</name>
        <dbReference type="ChEBI" id="CHEBI:456215"/>
    </ligand>
</feature>
<evidence type="ECO:0000313" key="9">
    <source>
        <dbReference type="Proteomes" id="UP000253744"/>
    </source>
</evidence>
<feature type="binding site" evidence="5">
    <location>
        <begin position="62"/>
        <end position="64"/>
    </location>
    <ligand>
        <name>AMP</name>
        <dbReference type="ChEBI" id="CHEBI:456215"/>
    </ligand>
</feature>
<feature type="region of interest" description="NMP" evidence="5">
    <location>
        <begin position="35"/>
        <end position="64"/>
    </location>
</feature>
<dbReference type="NCBIfam" id="NF011104">
    <property type="entry name" value="PRK14531.1"/>
    <property type="match status" value="1"/>
</dbReference>
<dbReference type="STRING" id="1288484.GCA_000348665_00890"/>
<sequence length="196" mass="21584">MTHNNKVVIFLGPPGAGKGTQAARLAQEHQLVQLSTGDILRDHVARGTELGLKAGPLMEAGQLVPDDLLIALIRDRLADMEPVRVIFDGFPRTQAQAEALDLLLEELGAPVSAVPLLEVPDQVLIDRIVERGRQAVAEGRAPRADDNEETARKRQLVYREQTQPLIDHYARRGHLYTVDGLGTPDEVYERILSGLH</sequence>
<comment type="subunit">
    <text evidence="5 7">Monomer.</text>
</comment>
<feature type="binding site" evidence="5">
    <location>
        <position position="154"/>
    </location>
    <ligand>
        <name>AMP</name>
        <dbReference type="ChEBI" id="CHEBI:456215"/>
    </ligand>
</feature>
<dbReference type="CDD" id="cd01428">
    <property type="entry name" value="ADK"/>
    <property type="match status" value="1"/>
</dbReference>
<dbReference type="GO" id="GO:0044209">
    <property type="term" value="P:AMP salvage"/>
    <property type="evidence" value="ECO:0007669"/>
    <property type="project" value="UniProtKB-UniRule"/>
</dbReference>
<dbReference type="NCBIfam" id="TIGR01351">
    <property type="entry name" value="adk"/>
    <property type="match status" value="1"/>
</dbReference>
<evidence type="ECO:0000256" key="5">
    <source>
        <dbReference type="HAMAP-Rule" id="MF_00235"/>
    </source>
</evidence>
<dbReference type="NCBIfam" id="NF001381">
    <property type="entry name" value="PRK00279.1-3"/>
    <property type="match status" value="1"/>
</dbReference>
<dbReference type="PROSITE" id="PS00113">
    <property type="entry name" value="ADENYLATE_KINASE"/>
    <property type="match status" value="1"/>
</dbReference>
<dbReference type="Proteomes" id="UP000253744">
    <property type="component" value="Chromosome"/>
</dbReference>
<dbReference type="AlphaFoldDB" id="A0A345IE20"/>
<dbReference type="RefSeq" id="WP_114671051.1">
    <property type="nucleotide sequence ID" value="NZ_CP031158.1"/>
</dbReference>
<dbReference type="InterPro" id="IPR006259">
    <property type="entry name" value="Adenyl_kin_sub"/>
</dbReference>
<evidence type="ECO:0000256" key="4">
    <source>
        <dbReference type="ARBA" id="ARBA00022777"/>
    </source>
</evidence>
<comment type="pathway">
    <text evidence="5">Purine metabolism; AMP biosynthesis via salvage pathway; AMP from ADP: step 1/1.</text>
</comment>
<dbReference type="InterPro" id="IPR027417">
    <property type="entry name" value="P-loop_NTPase"/>
</dbReference>
<comment type="caution">
    <text evidence="5">Lacks conserved residue(s) required for the propagation of feature annotation.</text>
</comment>
<keyword evidence="4 5" id="KW-0418">Kinase</keyword>
<reference evidence="8 9" key="1">
    <citation type="submission" date="2018-07" db="EMBL/GenBank/DDBJ databases">
        <title>Complete Genome and Methylome Analysis of Deinococcus wulumuqiensis NEB 479.</title>
        <authorList>
            <person name="Fomenkov A."/>
            <person name="Luyten Y."/>
            <person name="Vincze T."/>
            <person name="Anton B.P."/>
            <person name="Clark T."/>
            <person name="Roberts R.J."/>
            <person name="Morgan R.D."/>
        </authorList>
    </citation>
    <scope>NUCLEOTIDE SEQUENCE [LARGE SCALE GENOMIC DNA]</scope>
    <source>
        <strain evidence="8 9">NEB 479</strain>
    </source>
</reference>
<evidence type="ECO:0000256" key="3">
    <source>
        <dbReference type="ARBA" id="ARBA00022741"/>
    </source>
</evidence>
<dbReference type="UniPathway" id="UPA00588">
    <property type="reaction ID" value="UER00649"/>
</dbReference>
<dbReference type="InterPro" id="IPR033690">
    <property type="entry name" value="Adenylat_kinase_CS"/>
</dbReference>
<keyword evidence="1 5" id="KW-0808">Transferase</keyword>
<proteinExistence type="inferred from homology"/>
<dbReference type="PRINTS" id="PR00094">
    <property type="entry name" value="ADENYLTKNASE"/>
</dbReference>
<dbReference type="GO" id="GO:0005524">
    <property type="term" value="F:ATP binding"/>
    <property type="evidence" value="ECO:0007669"/>
    <property type="project" value="UniProtKB-UniRule"/>
</dbReference>
<dbReference type="EMBL" id="CP031158">
    <property type="protein sequence ID" value="AXG97942.1"/>
    <property type="molecule type" value="Genomic_DNA"/>
</dbReference>
<dbReference type="GO" id="GO:0004017">
    <property type="term" value="F:AMP kinase activity"/>
    <property type="evidence" value="ECO:0007669"/>
    <property type="project" value="UniProtKB-UniRule"/>
</dbReference>
<dbReference type="KEGG" id="dwu:DVJ83_00775"/>
<name>A0A345IE20_9DEIO</name>
<comment type="subcellular location">
    <subcellularLocation>
        <location evidence="5 7">Cytoplasm</location>
    </subcellularLocation>
</comment>